<name>A0A1R1YAS0_9FUNG</name>
<comment type="caution">
    <text evidence="2">The sequence shown here is derived from an EMBL/GenBank/DDBJ whole genome shotgun (WGS) entry which is preliminary data.</text>
</comment>
<feature type="region of interest" description="Disordered" evidence="1">
    <location>
        <begin position="1"/>
        <end position="43"/>
    </location>
</feature>
<accession>A0A1R1YAS0</accession>
<keyword evidence="3" id="KW-1185">Reference proteome</keyword>
<evidence type="ECO:0000313" key="2">
    <source>
        <dbReference type="EMBL" id="OMJ23968.1"/>
    </source>
</evidence>
<dbReference type="Proteomes" id="UP000187283">
    <property type="component" value="Unassembled WGS sequence"/>
</dbReference>
<proteinExistence type="predicted"/>
<feature type="region of interest" description="Disordered" evidence="1">
    <location>
        <begin position="233"/>
        <end position="292"/>
    </location>
</feature>
<protein>
    <submittedName>
        <fullName evidence="2">Uncharacterized protein</fullName>
    </submittedName>
</protein>
<sequence length="292" mass="32417">MLKLENGIEFTSSNDLENEEDDFYRDELYASSKPQNQESAKSLGFKYPNSGISEDKLPIHFEASTSGVTQRLTYVKGDQSLMADIFGSGSGETEKVGGINLINKYNFDTSQKESSIENDIYASSLPVRIPTSEFRNLHVSGIDHSGRSNFFDRVSKITDAGSGYSNQQPIIINSSSNRNNGNETSASYLNRIKEDADFGGFENEYYGDKENYGTTSTSQSSISSPVAYLQPSDRINYGDVSSSEDDDFGGMKRPSTFIPPHILSQQLRSRDPESIYGSKPPNYSSSYKPKRF</sequence>
<dbReference type="AlphaFoldDB" id="A0A1R1YAS0"/>
<feature type="compositionally biased region" description="Low complexity" evidence="1">
    <location>
        <begin position="276"/>
        <end position="292"/>
    </location>
</feature>
<reference evidence="2 3" key="1">
    <citation type="submission" date="2017-01" db="EMBL/GenBank/DDBJ databases">
        <authorList>
            <person name="Mah S.A."/>
            <person name="Swanson W.J."/>
            <person name="Moy G.W."/>
            <person name="Vacquier V.D."/>
        </authorList>
    </citation>
    <scope>NUCLEOTIDE SEQUENCE [LARGE SCALE GENOMIC DNA]</scope>
    <source>
        <strain evidence="2 3">GSMNP</strain>
    </source>
</reference>
<evidence type="ECO:0000256" key="1">
    <source>
        <dbReference type="SAM" id="MobiDB-lite"/>
    </source>
</evidence>
<dbReference type="EMBL" id="LSSN01000438">
    <property type="protein sequence ID" value="OMJ23968.1"/>
    <property type="molecule type" value="Genomic_DNA"/>
</dbReference>
<gene>
    <name evidence="2" type="ORF">AYI70_g1904</name>
</gene>
<evidence type="ECO:0000313" key="3">
    <source>
        <dbReference type="Proteomes" id="UP000187283"/>
    </source>
</evidence>
<dbReference type="OrthoDB" id="10378349at2759"/>
<organism evidence="2 3">
    <name type="scientific">Smittium culicis</name>
    <dbReference type="NCBI Taxonomy" id="133412"/>
    <lineage>
        <taxon>Eukaryota</taxon>
        <taxon>Fungi</taxon>
        <taxon>Fungi incertae sedis</taxon>
        <taxon>Zoopagomycota</taxon>
        <taxon>Kickxellomycotina</taxon>
        <taxon>Harpellomycetes</taxon>
        <taxon>Harpellales</taxon>
        <taxon>Legeriomycetaceae</taxon>
        <taxon>Smittium</taxon>
    </lineage>
</organism>